<reference evidence="1 2" key="1">
    <citation type="submission" date="2020-01" db="EMBL/GenBank/DDBJ databases">
        <authorList>
            <person name="Deng T."/>
        </authorList>
    </citation>
    <scope>NUCLEOTIDE SEQUENCE [LARGE SCALE GENOMIC DNA]</scope>
    <source>
        <strain evidence="1 2">5221</strain>
    </source>
</reference>
<evidence type="ECO:0000313" key="1">
    <source>
        <dbReference type="EMBL" id="MYM20471.1"/>
    </source>
</evidence>
<gene>
    <name evidence="1" type="ORF">GSY69_10970</name>
</gene>
<organism evidence="1 2">
    <name type="scientific">Brevibacterium rongguiense</name>
    <dbReference type="NCBI Taxonomy" id="2695267"/>
    <lineage>
        <taxon>Bacteria</taxon>
        <taxon>Bacillati</taxon>
        <taxon>Actinomycetota</taxon>
        <taxon>Actinomycetes</taxon>
        <taxon>Micrococcales</taxon>
        <taxon>Brevibacteriaceae</taxon>
        <taxon>Brevibacterium</taxon>
    </lineage>
</organism>
<evidence type="ECO:0000313" key="2">
    <source>
        <dbReference type="Proteomes" id="UP000469215"/>
    </source>
</evidence>
<dbReference type="EMBL" id="WWEQ01000054">
    <property type="protein sequence ID" value="MYM20471.1"/>
    <property type="molecule type" value="Genomic_DNA"/>
</dbReference>
<accession>A0A6N9H9G1</accession>
<dbReference type="RefSeq" id="WP_160953887.1">
    <property type="nucleotide sequence ID" value="NZ_WWEQ01000054.1"/>
</dbReference>
<dbReference type="AlphaFoldDB" id="A0A6N9H9G1"/>
<proteinExistence type="predicted"/>
<name>A0A6N9H9G1_9MICO</name>
<protein>
    <submittedName>
        <fullName evidence="1">Uncharacterized protein</fullName>
    </submittedName>
</protein>
<dbReference type="Proteomes" id="UP000469215">
    <property type="component" value="Unassembled WGS sequence"/>
</dbReference>
<sequence length="76" mass="8250">MADTINAGIAPPKLWMNANGRIVCERHGGRGFRAALAASTDPGYLLTDLDNWDRLTRDEVNSEPDLCVCEDCGSRG</sequence>
<keyword evidence="2" id="KW-1185">Reference proteome</keyword>
<comment type="caution">
    <text evidence="1">The sequence shown here is derived from an EMBL/GenBank/DDBJ whole genome shotgun (WGS) entry which is preliminary data.</text>
</comment>